<keyword evidence="9" id="KW-1185">Reference proteome</keyword>
<evidence type="ECO:0000313" key="9">
    <source>
        <dbReference type="Proteomes" id="UP000499080"/>
    </source>
</evidence>
<keyword evidence="3" id="KW-0540">Nuclease</keyword>
<dbReference type="Pfam" id="PF17917">
    <property type="entry name" value="RT_RNaseH"/>
    <property type="match status" value="1"/>
</dbReference>
<keyword evidence="5" id="KW-0378">Hydrolase</keyword>
<dbReference type="GO" id="GO:0016787">
    <property type="term" value="F:hydrolase activity"/>
    <property type="evidence" value="ECO:0007669"/>
    <property type="project" value="UniProtKB-KW"/>
</dbReference>
<dbReference type="GO" id="GO:0004519">
    <property type="term" value="F:endonuclease activity"/>
    <property type="evidence" value="ECO:0007669"/>
    <property type="project" value="UniProtKB-KW"/>
</dbReference>
<dbReference type="OrthoDB" id="6428871at2759"/>
<dbReference type="AlphaFoldDB" id="A0A4Y2MWV4"/>
<accession>A0A4Y2MWV4</accession>
<dbReference type="PANTHER" id="PTHR37984:SF12">
    <property type="entry name" value="RIBONUCLEASE H"/>
    <property type="match status" value="1"/>
</dbReference>
<dbReference type="InterPro" id="IPR041373">
    <property type="entry name" value="RT_RNaseH"/>
</dbReference>
<proteinExistence type="predicted"/>
<evidence type="ECO:0000256" key="4">
    <source>
        <dbReference type="ARBA" id="ARBA00022759"/>
    </source>
</evidence>
<evidence type="ECO:0000256" key="6">
    <source>
        <dbReference type="ARBA" id="ARBA00022918"/>
    </source>
</evidence>
<organism evidence="8 9">
    <name type="scientific">Araneus ventricosus</name>
    <name type="common">Orbweaver spider</name>
    <name type="synonym">Epeira ventricosa</name>
    <dbReference type="NCBI Taxonomy" id="182803"/>
    <lineage>
        <taxon>Eukaryota</taxon>
        <taxon>Metazoa</taxon>
        <taxon>Ecdysozoa</taxon>
        <taxon>Arthropoda</taxon>
        <taxon>Chelicerata</taxon>
        <taxon>Arachnida</taxon>
        <taxon>Araneae</taxon>
        <taxon>Araneomorphae</taxon>
        <taxon>Entelegynae</taxon>
        <taxon>Araneoidea</taxon>
        <taxon>Araneidae</taxon>
        <taxon>Araneus</taxon>
    </lineage>
</organism>
<evidence type="ECO:0000259" key="7">
    <source>
        <dbReference type="Pfam" id="PF17917"/>
    </source>
</evidence>
<evidence type="ECO:0000313" key="8">
    <source>
        <dbReference type="EMBL" id="GBN31009.1"/>
    </source>
</evidence>
<dbReference type="SUPFAM" id="SSF56672">
    <property type="entry name" value="DNA/RNA polymerases"/>
    <property type="match status" value="1"/>
</dbReference>
<gene>
    <name evidence="8" type="ORF">AVEN_51060_1</name>
</gene>
<keyword evidence="1" id="KW-0808">Transferase</keyword>
<reference evidence="8 9" key="1">
    <citation type="journal article" date="2019" name="Sci. Rep.">
        <title>Orb-weaving spider Araneus ventricosus genome elucidates the spidroin gene catalogue.</title>
        <authorList>
            <person name="Kono N."/>
            <person name="Nakamura H."/>
            <person name="Ohtoshi R."/>
            <person name="Moran D.A.P."/>
            <person name="Shinohara A."/>
            <person name="Yoshida Y."/>
            <person name="Fujiwara M."/>
            <person name="Mori M."/>
            <person name="Tomita M."/>
            <person name="Arakawa K."/>
        </authorList>
    </citation>
    <scope>NUCLEOTIDE SEQUENCE [LARGE SCALE GENOMIC DNA]</scope>
</reference>
<keyword evidence="6" id="KW-0695">RNA-directed DNA polymerase</keyword>
<sequence>MPDGREAPIAYASRKLTSTERNHSQLDKEVLSIIAGVNKLPYFLYRHTFTLVTEHQPLLGLFNKMKLTPDILLPSMLRWSQMLNAYDFAIIHHPGKKIQNADVLSGLPLETPETDIPSPP</sequence>
<keyword evidence="2" id="KW-0548">Nucleotidyltransferase</keyword>
<dbReference type="Proteomes" id="UP000499080">
    <property type="component" value="Unassembled WGS sequence"/>
</dbReference>
<dbReference type="CDD" id="cd09274">
    <property type="entry name" value="RNase_HI_RT_Ty3"/>
    <property type="match status" value="1"/>
</dbReference>
<evidence type="ECO:0000256" key="1">
    <source>
        <dbReference type="ARBA" id="ARBA00022679"/>
    </source>
</evidence>
<evidence type="ECO:0000256" key="2">
    <source>
        <dbReference type="ARBA" id="ARBA00022695"/>
    </source>
</evidence>
<feature type="domain" description="Reverse transcriptase RNase H-like" evidence="7">
    <location>
        <begin position="3"/>
        <end position="86"/>
    </location>
</feature>
<dbReference type="EMBL" id="BGPR01008019">
    <property type="protein sequence ID" value="GBN31009.1"/>
    <property type="molecule type" value="Genomic_DNA"/>
</dbReference>
<evidence type="ECO:0000256" key="3">
    <source>
        <dbReference type="ARBA" id="ARBA00022722"/>
    </source>
</evidence>
<evidence type="ECO:0000256" key="5">
    <source>
        <dbReference type="ARBA" id="ARBA00022801"/>
    </source>
</evidence>
<dbReference type="GO" id="GO:0003964">
    <property type="term" value="F:RNA-directed DNA polymerase activity"/>
    <property type="evidence" value="ECO:0007669"/>
    <property type="project" value="UniProtKB-KW"/>
</dbReference>
<protein>
    <recommendedName>
        <fullName evidence="7">Reverse transcriptase RNase H-like domain-containing protein</fullName>
    </recommendedName>
</protein>
<name>A0A4Y2MWV4_ARAVE</name>
<dbReference type="InterPro" id="IPR050951">
    <property type="entry name" value="Retrovirus_Pol_polyprotein"/>
</dbReference>
<keyword evidence="4" id="KW-0255">Endonuclease</keyword>
<comment type="caution">
    <text evidence="8">The sequence shown here is derived from an EMBL/GenBank/DDBJ whole genome shotgun (WGS) entry which is preliminary data.</text>
</comment>
<dbReference type="PANTHER" id="PTHR37984">
    <property type="entry name" value="PROTEIN CBG26694"/>
    <property type="match status" value="1"/>
</dbReference>
<dbReference type="InterPro" id="IPR043502">
    <property type="entry name" value="DNA/RNA_pol_sf"/>
</dbReference>